<evidence type="ECO:0000313" key="2">
    <source>
        <dbReference type="Proteomes" id="UP000255234"/>
    </source>
</evidence>
<dbReference type="AlphaFoldDB" id="A0A378NWE0"/>
<reference evidence="1 2" key="1">
    <citation type="submission" date="2018-06" db="EMBL/GenBank/DDBJ databases">
        <authorList>
            <consortium name="Pathogen Informatics"/>
            <person name="Doyle S."/>
        </authorList>
    </citation>
    <scope>NUCLEOTIDE SEQUENCE [LARGE SCALE GENOMIC DNA]</scope>
    <source>
        <strain evidence="1 2">NCTC10571</strain>
    </source>
</reference>
<dbReference type="Gene3D" id="3.40.50.11700">
    <property type="match status" value="1"/>
</dbReference>
<protein>
    <submittedName>
        <fullName evidence="1">CRISPR-associated protein, TM1812 family</fullName>
    </submittedName>
</protein>
<organism evidence="1 2">
    <name type="scientific">Megamonas hypermegale</name>
    <dbReference type="NCBI Taxonomy" id="158847"/>
    <lineage>
        <taxon>Bacteria</taxon>
        <taxon>Bacillati</taxon>
        <taxon>Bacillota</taxon>
        <taxon>Negativicutes</taxon>
        <taxon>Selenomonadales</taxon>
        <taxon>Selenomonadaceae</taxon>
        <taxon>Megamonas</taxon>
    </lineage>
</organism>
<sequence>MRKVFLSASLISKMDPEKPTKYISDDFELSPNNYQFPLSYLIDENVEEGDKVVIITAVTQTETPMQNYEAYKQEVLNIVKDKKIDIEFVEIKQTIEFDSLTFNQFFKEVANLIQDNDIIFTDITFGMKCYSISMFIALAYATKAGQNIDLDTIIYAQKYSGNREEGITSKIYDLTGLFSLNTLASNARTGQKKDLDNLLDFIID</sequence>
<dbReference type="RefSeq" id="WP_115152245.1">
    <property type="nucleotide sequence ID" value="NZ_UGPP01000001.1"/>
</dbReference>
<gene>
    <name evidence="1" type="ORF">NCTC10571_02377</name>
</gene>
<accession>A0A378NWE0</accession>
<evidence type="ECO:0000313" key="1">
    <source>
        <dbReference type="EMBL" id="STY72186.1"/>
    </source>
</evidence>
<dbReference type="Proteomes" id="UP000255234">
    <property type="component" value="Unassembled WGS sequence"/>
</dbReference>
<dbReference type="EMBL" id="UGPP01000001">
    <property type="protein sequence ID" value="STY72186.1"/>
    <property type="molecule type" value="Genomic_DNA"/>
</dbReference>
<proteinExistence type="predicted"/>
<name>A0A378NWE0_9FIRM</name>